<proteinExistence type="inferred from homology"/>
<feature type="region of interest" description="Disordered" evidence="4">
    <location>
        <begin position="118"/>
        <end position="161"/>
    </location>
</feature>
<evidence type="ECO:0000256" key="2">
    <source>
        <dbReference type="HAMAP-Rule" id="MF_00984"/>
    </source>
</evidence>
<organism evidence="5 6">
    <name type="scientific">Murinocardiopsis flavida</name>
    <dbReference type="NCBI Taxonomy" id="645275"/>
    <lineage>
        <taxon>Bacteria</taxon>
        <taxon>Bacillati</taxon>
        <taxon>Actinomycetota</taxon>
        <taxon>Actinomycetes</taxon>
        <taxon>Streptosporangiales</taxon>
        <taxon>Nocardiopsidaceae</taxon>
        <taxon>Murinocardiopsis</taxon>
    </lineage>
</organism>
<dbReference type="InterPro" id="IPR012340">
    <property type="entry name" value="NA-bd_OB-fold"/>
</dbReference>
<keyword evidence="1 2" id="KW-0238">DNA-binding</keyword>
<dbReference type="CDD" id="cd04496">
    <property type="entry name" value="SSB_OBF"/>
    <property type="match status" value="1"/>
</dbReference>
<sequence>MAGETTITLVGNLTADPDIRHLDNGDQVANFNIASTPRHYAREAGEWRDGEPLFMRCAAWRDLADHVAATLSRGMRVIATGRLRQRTFETGDGERRTVIDLEVDEIGPSLRWATAQVTKTTNGGRGRQRPAAAPNPSTGGFGAPPTDQWATGAVGADKPPF</sequence>
<comment type="subunit">
    <text evidence="2">Homotetramer.</text>
</comment>
<evidence type="ECO:0000256" key="4">
    <source>
        <dbReference type="SAM" id="MobiDB-lite"/>
    </source>
</evidence>
<dbReference type="Pfam" id="PF00436">
    <property type="entry name" value="SSB"/>
    <property type="match status" value="1"/>
</dbReference>
<dbReference type="PANTHER" id="PTHR10302">
    <property type="entry name" value="SINGLE-STRANDED DNA-BINDING PROTEIN"/>
    <property type="match status" value="1"/>
</dbReference>
<name>A0A2P8DFR1_9ACTN</name>
<keyword evidence="6" id="KW-1185">Reference proteome</keyword>
<dbReference type="GO" id="GO:0006260">
    <property type="term" value="P:DNA replication"/>
    <property type="evidence" value="ECO:0007669"/>
    <property type="project" value="InterPro"/>
</dbReference>
<dbReference type="PROSITE" id="PS50935">
    <property type="entry name" value="SSB"/>
    <property type="match status" value="1"/>
</dbReference>
<evidence type="ECO:0000313" key="5">
    <source>
        <dbReference type="EMBL" id="PSK96050.1"/>
    </source>
</evidence>
<dbReference type="Gene3D" id="2.40.50.140">
    <property type="entry name" value="Nucleic acid-binding proteins"/>
    <property type="match status" value="1"/>
</dbReference>
<dbReference type="PANTHER" id="PTHR10302:SF27">
    <property type="entry name" value="SINGLE-STRANDED DNA-BINDING PROTEIN"/>
    <property type="match status" value="1"/>
</dbReference>
<dbReference type="NCBIfam" id="TIGR00621">
    <property type="entry name" value="ssb"/>
    <property type="match status" value="1"/>
</dbReference>
<dbReference type="AlphaFoldDB" id="A0A2P8DFR1"/>
<dbReference type="Proteomes" id="UP000240542">
    <property type="component" value="Unassembled WGS sequence"/>
</dbReference>
<dbReference type="OrthoDB" id="9809878at2"/>
<dbReference type="EMBL" id="PYGA01000013">
    <property type="protein sequence ID" value="PSK96050.1"/>
    <property type="molecule type" value="Genomic_DNA"/>
</dbReference>
<dbReference type="InterPro" id="IPR000424">
    <property type="entry name" value="Primosome_PriB/ssb"/>
</dbReference>
<reference evidence="5 6" key="1">
    <citation type="submission" date="2018-03" db="EMBL/GenBank/DDBJ databases">
        <title>Genomic Encyclopedia of Archaeal and Bacterial Type Strains, Phase II (KMG-II): from individual species to whole genera.</title>
        <authorList>
            <person name="Goeker M."/>
        </authorList>
    </citation>
    <scope>NUCLEOTIDE SEQUENCE [LARGE SCALE GENOMIC DNA]</scope>
    <source>
        <strain evidence="5 6">DSM 45312</strain>
    </source>
</reference>
<dbReference type="GO" id="GO:0003697">
    <property type="term" value="F:single-stranded DNA binding"/>
    <property type="evidence" value="ECO:0007669"/>
    <property type="project" value="UniProtKB-UniRule"/>
</dbReference>
<dbReference type="NCBIfam" id="NF005851">
    <property type="entry name" value="PRK07772.1"/>
    <property type="match status" value="1"/>
</dbReference>
<dbReference type="InterPro" id="IPR011344">
    <property type="entry name" value="ssDNA-bd"/>
</dbReference>
<dbReference type="RefSeq" id="WP_106584487.1">
    <property type="nucleotide sequence ID" value="NZ_PYGA01000013.1"/>
</dbReference>
<dbReference type="GO" id="GO:0009295">
    <property type="term" value="C:nucleoid"/>
    <property type="evidence" value="ECO:0007669"/>
    <property type="project" value="TreeGrafter"/>
</dbReference>
<accession>A0A2P8DFR1</accession>
<evidence type="ECO:0000256" key="3">
    <source>
        <dbReference type="RuleBase" id="RU000524"/>
    </source>
</evidence>
<evidence type="ECO:0000313" key="6">
    <source>
        <dbReference type="Proteomes" id="UP000240542"/>
    </source>
</evidence>
<dbReference type="HAMAP" id="MF_00984">
    <property type="entry name" value="SSB"/>
    <property type="match status" value="1"/>
</dbReference>
<dbReference type="SUPFAM" id="SSF50249">
    <property type="entry name" value="Nucleic acid-binding proteins"/>
    <property type="match status" value="1"/>
</dbReference>
<gene>
    <name evidence="5" type="ORF">CLV63_113213</name>
</gene>
<evidence type="ECO:0000256" key="1">
    <source>
        <dbReference type="ARBA" id="ARBA00023125"/>
    </source>
</evidence>
<protein>
    <recommendedName>
        <fullName evidence="2 3">Single-stranded DNA-binding protein</fullName>
        <shortName evidence="2">SSB</shortName>
    </recommendedName>
</protein>
<comment type="caution">
    <text evidence="2">Lacks conserved residue(s) required for the propagation of feature annotation.</text>
</comment>
<comment type="caution">
    <text evidence="5">The sequence shown here is derived from an EMBL/GenBank/DDBJ whole genome shotgun (WGS) entry which is preliminary data.</text>
</comment>